<dbReference type="SUPFAM" id="SSF55073">
    <property type="entry name" value="Nucleotide cyclase"/>
    <property type="match status" value="1"/>
</dbReference>
<protein>
    <recommendedName>
        <fullName evidence="6">Response regulator receiver modulated diguanylate cyclase</fullName>
    </recommendedName>
</protein>
<accession>A0A081BXI6</accession>
<dbReference type="GO" id="GO:0000160">
    <property type="term" value="P:phosphorelay signal transduction system"/>
    <property type="evidence" value="ECO:0007669"/>
    <property type="project" value="InterPro"/>
</dbReference>
<keyword evidence="1" id="KW-0597">Phosphoprotein</keyword>
<dbReference type="FunFam" id="3.30.70.270:FF:000001">
    <property type="entry name" value="Diguanylate cyclase domain protein"/>
    <property type="match status" value="1"/>
</dbReference>
<dbReference type="Gene3D" id="3.30.70.270">
    <property type="match status" value="1"/>
</dbReference>
<evidence type="ECO:0008006" key="6">
    <source>
        <dbReference type="Google" id="ProtNLM"/>
    </source>
</evidence>
<dbReference type="GO" id="GO:1902201">
    <property type="term" value="P:negative regulation of bacterial-type flagellum-dependent cell motility"/>
    <property type="evidence" value="ECO:0007669"/>
    <property type="project" value="TreeGrafter"/>
</dbReference>
<dbReference type="GO" id="GO:0005886">
    <property type="term" value="C:plasma membrane"/>
    <property type="evidence" value="ECO:0007669"/>
    <property type="project" value="TreeGrafter"/>
</dbReference>
<feature type="domain" description="GGDEF" evidence="3">
    <location>
        <begin position="355"/>
        <end position="489"/>
    </location>
</feature>
<dbReference type="InterPro" id="IPR029787">
    <property type="entry name" value="Nucleotide_cyclase"/>
</dbReference>
<dbReference type="SUPFAM" id="SSF52172">
    <property type="entry name" value="CheY-like"/>
    <property type="match status" value="1"/>
</dbReference>
<dbReference type="Pfam" id="PF00990">
    <property type="entry name" value="GGDEF"/>
    <property type="match status" value="1"/>
</dbReference>
<dbReference type="SMART" id="SM00267">
    <property type="entry name" value="GGDEF"/>
    <property type="match status" value="1"/>
</dbReference>
<dbReference type="Proteomes" id="UP000030661">
    <property type="component" value="Unassembled WGS sequence"/>
</dbReference>
<feature type="domain" description="Response regulatory" evidence="2">
    <location>
        <begin position="13"/>
        <end position="130"/>
    </location>
</feature>
<dbReference type="GO" id="GO:0043709">
    <property type="term" value="P:cell adhesion involved in single-species biofilm formation"/>
    <property type="evidence" value="ECO:0007669"/>
    <property type="project" value="TreeGrafter"/>
</dbReference>
<proteinExistence type="predicted"/>
<dbReference type="AlphaFoldDB" id="A0A081BXI6"/>
<dbReference type="STRING" id="1499967.U27_04005"/>
<evidence type="ECO:0000259" key="3">
    <source>
        <dbReference type="PROSITE" id="PS50887"/>
    </source>
</evidence>
<dbReference type="SUPFAM" id="SSF55781">
    <property type="entry name" value="GAF domain-like"/>
    <property type="match status" value="1"/>
</dbReference>
<dbReference type="EMBL" id="DF820465">
    <property type="protein sequence ID" value="GAK57041.1"/>
    <property type="molecule type" value="Genomic_DNA"/>
</dbReference>
<dbReference type="InterPro" id="IPR029016">
    <property type="entry name" value="GAF-like_dom_sf"/>
</dbReference>
<dbReference type="CDD" id="cd01949">
    <property type="entry name" value="GGDEF"/>
    <property type="match status" value="1"/>
</dbReference>
<evidence type="ECO:0000259" key="2">
    <source>
        <dbReference type="PROSITE" id="PS50110"/>
    </source>
</evidence>
<reference evidence="4" key="1">
    <citation type="journal article" date="2015" name="PeerJ">
        <title>First genomic representation of candidate bacterial phylum KSB3 points to enhanced environmental sensing as a trigger of wastewater bulking.</title>
        <authorList>
            <person name="Sekiguchi Y."/>
            <person name="Ohashi A."/>
            <person name="Parks D.H."/>
            <person name="Yamauchi T."/>
            <person name="Tyson G.W."/>
            <person name="Hugenholtz P."/>
        </authorList>
    </citation>
    <scope>NUCLEOTIDE SEQUENCE [LARGE SCALE GENOMIC DNA]</scope>
</reference>
<dbReference type="InterPro" id="IPR043128">
    <property type="entry name" value="Rev_trsase/Diguanyl_cyclase"/>
</dbReference>
<dbReference type="InterPro" id="IPR011006">
    <property type="entry name" value="CheY-like_superfamily"/>
</dbReference>
<dbReference type="InterPro" id="IPR001789">
    <property type="entry name" value="Sig_transdc_resp-reg_receiver"/>
</dbReference>
<dbReference type="SMART" id="SM00448">
    <property type="entry name" value="REC"/>
    <property type="match status" value="1"/>
</dbReference>
<dbReference type="InterPro" id="IPR000160">
    <property type="entry name" value="GGDEF_dom"/>
</dbReference>
<keyword evidence="5" id="KW-1185">Reference proteome</keyword>
<dbReference type="Gene3D" id="3.30.450.40">
    <property type="match status" value="1"/>
</dbReference>
<dbReference type="eggNOG" id="COG3706">
    <property type="taxonomic scope" value="Bacteria"/>
</dbReference>
<dbReference type="PANTHER" id="PTHR45138:SF9">
    <property type="entry name" value="DIGUANYLATE CYCLASE DGCM-RELATED"/>
    <property type="match status" value="1"/>
</dbReference>
<dbReference type="GO" id="GO:0052621">
    <property type="term" value="F:diguanylate cyclase activity"/>
    <property type="evidence" value="ECO:0007669"/>
    <property type="project" value="TreeGrafter"/>
</dbReference>
<sequence length="492" mass="56268">MTEEISLTSYRITVLLVDDQHIIGEEMRRMLSTEPDVDFHYCQNPVQALKLANKVTPTVILQDLVMPQIDGLTLVRYFRANLLTRDVPIIVLSVKEDAQTKVEAFALGANDYMVKFPDRLEVIARIRYHSRGYINLLQKHEAYEKLKRSMQEEQERTWELAVLNQMSDALQACHAEQNTYAVVAEVFTQLFPYNAGFLSLLNKAGTSLKVEATWGNLPELLQEFNRNQCLALQQNAMYVVGCSSEKRICPHLPLQNPCSYLCEPIVARGETLGLLHLYFDAHDVHDAALFQQKVCSKQAIIHRMAEHYALSLLNLRLWETLRLEAIHDPLTGLYNRRYMEQSLDRELARAERHHTDLGIIMLDIDYFKRFNDTYGHEIGDCVLQKLATYLANNVRDEDIACRYGGEEFMLILPEISLEHLAIRADRLRMSVKQEVTIMHQNMPLTITISSGVACFPTHGNTAQEVKKAADQALYQAKAEGRDRTIVAAVCTR</sequence>
<evidence type="ECO:0000313" key="5">
    <source>
        <dbReference type="Proteomes" id="UP000030661"/>
    </source>
</evidence>
<name>A0A081BXI6_VECG1</name>
<dbReference type="PROSITE" id="PS50887">
    <property type="entry name" value="GGDEF"/>
    <property type="match status" value="1"/>
</dbReference>
<dbReference type="NCBIfam" id="TIGR00254">
    <property type="entry name" value="GGDEF"/>
    <property type="match status" value="1"/>
</dbReference>
<evidence type="ECO:0000256" key="1">
    <source>
        <dbReference type="PROSITE-ProRule" id="PRU00169"/>
    </source>
</evidence>
<organism evidence="4">
    <name type="scientific">Vecturithrix granuli</name>
    <dbReference type="NCBI Taxonomy" id="1499967"/>
    <lineage>
        <taxon>Bacteria</taxon>
        <taxon>Candidatus Moduliflexota</taxon>
        <taxon>Candidatus Vecturitrichia</taxon>
        <taxon>Candidatus Vecturitrichales</taxon>
        <taxon>Candidatus Vecturitrichaceae</taxon>
        <taxon>Candidatus Vecturithrix</taxon>
    </lineage>
</organism>
<feature type="modified residue" description="4-aspartylphosphate" evidence="1">
    <location>
        <position position="63"/>
    </location>
</feature>
<dbReference type="Gene3D" id="3.40.50.2300">
    <property type="match status" value="1"/>
</dbReference>
<evidence type="ECO:0000313" key="4">
    <source>
        <dbReference type="EMBL" id="GAK57041.1"/>
    </source>
</evidence>
<dbReference type="HOGENOM" id="CLU_000445_11_28_0"/>
<dbReference type="Pfam" id="PF00072">
    <property type="entry name" value="Response_reg"/>
    <property type="match status" value="1"/>
</dbReference>
<dbReference type="InterPro" id="IPR050469">
    <property type="entry name" value="Diguanylate_Cyclase"/>
</dbReference>
<dbReference type="PANTHER" id="PTHR45138">
    <property type="entry name" value="REGULATORY COMPONENTS OF SENSORY TRANSDUCTION SYSTEM"/>
    <property type="match status" value="1"/>
</dbReference>
<gene>
    <name evidence="4" type="ORF">U27_04005</name>
</gene>
<dbReference type="PROSITE" id="PS50110">
    <property type="entry name" value="RESPONSE_REGULATORY"/>
    <property type="match status" value="1"/>
</dbReference>